<accession>A0ACB9M3S3</accession>
<protein>
    <submittedName>
        <fullName evidence="1">Uncharacterized protein</fullName>
    </submittedName>
</protein>
<evidence type="ECO:0000313" key="2">
    <source>
        <dbReference type="Proteomes" id="UP001057402"/>
    </source>
</evidence>
<dbReference type="EMBL" id="CM042889">
    <property type="protein sequence ID" value="KAI4318345.1"/>
    <property type="molecule type" value="Genomic_DNA"/>
</dbReference>
<name>A0ACB9M3S3_9MYRT</name>
<evidence type="ECO:0000313" key="1">
    <source>
        <dbReference type="EMBL" id="KAI4318345.1"/>
    </source>
</evidence>
<gene>
    <name evidence="1" type="ORF">MLD38_032065</name>
</gene>
<comment type="caution">
    <text evidence="1">The sequence shown here is derived from an EMBL/GenBank/DDBJ whole genome shotgun (WGS) entry which is preliminary data.</text>
</comment>
<organism evidence="1 2">
    <name type="scientific">Melastoma candidum</name>
    <dbReference type="NCBI Taxonomy" id="119954"/>
    <lineage>
        <taxon>Eukaryota</taxon>
        <taxon>Viridiplantae</taxon>
        <taxon>Streptophyta</taxon>
        <taxon>Embryophyta</taxon>
        <taxon>Tracheophyta</taxon>
        <taxon>Spermatophyta</taxon>
        <taxon>Magnoliopsida</taxon>
        <taxon>eudicotyledons</taxon>
        <taxon>Gunneridae</taxon>
        <taxon>Pentapetalae</taxon>
        <taxon>rosids</taxon>
        <taxon>malvids</taxon>
        <taxon>Myrtales</taxon>
        <taxon>Melastomataceae</taxon>
        <taxon>Melastomatoideae</taxon>
        <taxon>Melastomateae</taxon>
        <taxon>Melastoma</taxon>
    </lineage>
</organism>
<sequence length="647" mass="71187">MESYYTNSTDERDPAPVLYLKEHLPSSTHVNTPVLDTNNDNLMYVDSGSFSGVLAGNSQQQLDLSSAGNFGSAEHQQAILSGIPGPSSREQNFAGWRDGRNEMLIVQQDSVRNLQGQGLSLSLATNTPSGVLLPSPHYRDPNPGFGASSESGSRNDDEQPRNVDLVPNGFFHTSAQQDFGRVNLSVDGALAMPRTIPHSRYLKAAQQLLDEVVNVRKALKQPQKKEENSKVACESQSKGSKEGDEEPKDEELQDNQKSSKSELPHAERQDLQNKLTKLMSMVDEVDRRYKQYFYQMQIVVSSFDSIAGTGAAKPYTALALQTISHHFRCLRDAITGQIQATRKSLGEEDASGNSKGVGITRLRYIDRQIRQRRALQQLGMIQQHAWRPQRGLPESSVTILRAWLFEHFLHPYPKDSDKIMLARQTGLSRSQVSNWFINARVRLWKPMVEEIYKEDIGNVEIDSNSSSENAANGGREGGKMKPSGDRTEDFQRTSAASDGYDPGQFMDPSYNQLHIAEIWDNPGGTNYFGRNNGDVDACSLFQEAVVQSNGSHNRFMTTYNMSELARFGGGGGVSLTLGLQHFEDGSTLQIPPIVSSNGHVTMKGGEGMYNPVASSLGAQAADFEAAGMGSSQPGRFGSGHLLRDFVA</sequence>
<proteinExistence type="predicted"/>
<keyword evidence="2" id="KW-1185">Reference proteome</keyword>
<reference evidence="2" key="1">
    <citation type="journal article" date="2023" name="Front. Plant Sci.">
        <title>Chromosomal-level genome assembly of Melastoma candidum provides insights into trichome evolution.</title>
        <authorList>
            <person name="Zhong Y."/>
            <person name="Wu W."/>
            <person name="Sun C."/>
            <person name="Zou P."/>
            <person name="Liu Y."/>
            <person name="Dai S."/>
            <person name="Zhou R."/>
        </authorList>
    </citation>
    <scope>NUCLEOTIDE SEQUENCE [LARGE SCALE GENOMIC DNA]</scope>
</reference>
<dbReference type="Proteomes" id="UP001057402">
    <property type="component" value="Chromosome 10"/>
</dbReference>